<sequence>MPKDALGWEGAYEGSDHSSVSLQVDYHRFCRPYDVGVVVDAVDVPRMAALSAQALFRDRLNSPIKRHRSSQCQSAKHCSFSPESRSRDKKTRREHSLAVYSEPKPTACR</sequence>
<name>A0A0F2LY55_SPOSC</name>
<comment type="caution">
    <text evidence="2">The sequence shown here is derived from an EMBL/GenBank/DDBJ whole genome shotgun (WGS) entry which is preliminary data.</text>
</comment>
<evidence type="ECO:0000313" key="2">
    <source>
        <dbReference type="EMBL" id="KJR81774.1"/>
    </source>
</evidence>
<accession>A0A0F2LY55</accession>
<gene>
    <name evidence="2" type="ORF">SPSK_10352</name>
</gene>
<proteinExistence type="predicted"/>
<organism evidence="2 3">
    <name type="scientific">Sporothrix schenckii 1099-18</name>
    <dbReference type="NCBI Taxonomy" id="1397361"/>
    <lineage>
        <taxon>Eukaryota</taxon>
        <taxon>Fungi</taxon>
        <taxon>Dikarya</taxon>
        <taxon>Ascomycota</taxon>
        <taxon>Pezizomycotina</taxon>
        <taxon>Sordariomycetes</taxon>
        <taxon>Sordariomycetidae</taxon>
        <taxon>Ophiostomatales</taxon>
        <taxon>Ophiostomataceae</taxon>
        <taxon>Sporothrix</taxon>
    </lineage>
</organism>
<evidence type="ECO:0000313" key="3">
    <source>
        <dbReference type="Proteomes" id="UP000033710"/>
    </source>
</evidence>
<evidence type="ECO:0000256" key="1">
    <source>
        <dbReference type="SAM" id="MobiDB-lite"/>
    </source>
</evidence>
<dbReference type="KEGG" id="ssck:SPSK_10352"/>
<dbReference type="RefSeq" id="XP_016584450.1">
    <property type="nucleotide sequence ID" value="XM_016736805.1"/>
</dbReference>
<dbReference type="VEuPathDB" id="FungiDB:SPSK_10352"/>
<protein>
    <submittedName>
        <fullName evidence="2">Uncharacterized protein</fullName>
    </submittedName>
</protein>
<dbReference type="EMBL" id="AXCR01000011">
    <property type="protein sequence ID" value="KJR81774.1"/>
    <property type="molecule type" value="Genomic_DNA"/>
</dbReference>
<dbReference type="Proteomes" id="UP000033710">
    <property type="component" value="Unassembled WGS sequence"/>
</dbReference>
<reference evidence="2 3" key="1">
    <citation type="journal article" date="2014" name="BMC Genomics">
        <title>Comparative genomics of the major fungal agents of human and animal Sporotrichosis: Sporothrix schenckii and Sporothrix brasiliensis.</title>
        <authorList>
            <person name="Teixeira M.M."/>
            <person name="de Almeida L.G."/>
            <person name="Kubitschek-Barreira P."/>
            <person name="Alves F.L."/>
            <person name="Kioshima E.S."/>
            <person name="Abadio A.K."/>
            <person name="Fernandes L."/>
            <person name="Derengowski L.S."/>
            <person name="Ferreira K.S."/>
            <person name="Souza R.C."/>
            <person name="Ruiz J.C."/>
            <person name="de Andrade N.C."/>
            <person name="Paes H.C."/>
            <person name="Nicola A.M."/>
            <person name="Albuquerque P."/>
            <person name="Gerber A.L."/>
            <person name="Martins V.P."/>
            <person name="Peconick L.D."/>
            <person name="Neto A.V."/>
            <person name="Chaucanez C.B."/>
            <person name="Silva P.A."/>
            <person name="Cunha O.L."/>
            <person name="de Oliveira F.F."/>
            <person name="dos Santos T.C."/>
            <person name="Barros A.L."/>
            <person name="Soares M.A."/>
            <person name="de Oliveira L.M."/>
            <person name="Marini M.M."/>
            <person name="Villalobos-Duno H."/>
            <person name="Cunha M.M."/>
            <person name="de Hoog S."/>
            <person name="da Silveira J.F."/>
            <person name="Henrissat B."/>
            <person name="Nino-Vega G.A."/>
            <person name="Cisalpino P.S."/>
            <person name="Mora-Montes H.M."/>
            <person name="Almeida S.R."/>
            <person name="Stajich J.E."/>
            <person name="Lopes-Bezerra L.M."/>
            <person name="Vasconcelos A.T."/>
            <person name="Felipe M.S."/>
        </authorList>
    </citation>
    <scope>NUCLEOTIDE SEQUENCE [LARGE SCALE GENOMIC DNA]</scope>
    <source>
        <strain evidence="2 3">1099-18</strain>
    </source>
</reference>
<dbReference type="AlphaFoldDB" id="A0A0F2LY55"/>
<reference evidence="2 3" key="2">
    <citation type="journal article" date="2015" name="Eukaryot. Cell">
        <title>Asexual propagation of a virulent clone complex in a human and feline outbreak of sporotrichosis.</title>
        <authorList>
            <person name="Teixeira Mde M."/>
            <person name="Rodrigues A.M."/>
            <person name="Tsui C.K."/>
            <person name="de Almeida L.G."/>
            <person name="Van Diepeningen A.D."/>
            <person name="van den Ende B.G."/>
            <person name="Fernandes G.F."/>
            <person name="Kano R."/>
            <person name="Hamelin R.C."/>
            <person name="Lopes-Bezerra L.M."/>
            <person name="Vasconcelos A.T."/>
            <person name="de Hoog S."/>
            <person name="de Camargo Z.P."/>
            <person name="Felipe M.S."/>
        </authorList>
    </citation>
    <scope>NUCLEOTIDE SEQUENCE [LARGE SCALE GENOMIC DNA]</scope>
    <source>
        <strain evidence="2 3">1099-18</strain>
    </source>
</reference>
<feature type="region of interest" description="Disordered" evidence="1">
    <location>
        <begin position="64"/>
        <end position="109"/>
    </location>
</feature>
<dbReference type="GeneID" id="27672082"/>